<reference evidence="3" key="1">
    <citation type="journal article" date="2020" name="bioRxiv">
        <title>A rank-normalized archaeal taxonomy based on genome phylogeny resolves widespread incomplete and uneven classifications.</title>
        <authorList>
            <person name="Rinke C."/>
            <person name="Chuvochina M."/>
            <person name="Mussig A.J."/>
            <person name="Chaumeil P.-A."/>
            <person name="Waite D.W."/>
            <person name="Whitman W.B."/>
            <person name="Parks D.H."/>
            <person name="Hugenholtz P."/>
        </authorList>
    </citation>
    <scope>NUCLEOTIDE SEQUENCE [LARGE SCALE GENOMIC DNA]</scope>
</reference>
<dbReference type="PANTHER" id="PTHR35458">
    <property type="entry name" value="SLR0755 PROTEIN"/>
    <property type="match status" value="1"/>
</dbReference>
<dbReference type="Gene3D" id="3.40.50.1010">
    <property type="entry name" value="5'-nuclease"/>
    <property type="match status" value="1"/>
</dbReference>
<dbReference type="PANTHER" id="PTHR35458:SF8">
    <property type="entry name" value="SLR0650 PROTEIN"/>
    <property type="match status" value="1"/>
</dbReference>
<sequence>MPKKKAILFIDGSNFYHGLKQNKFFDLFNYKSFFEELSKEFEIPKVYFYDAIKNISIEPEQYSKQQAFHEHLRKEIPVLVVRARKLKYLGVDHKIEDAKKNTKFCKDCKPKLNEFLTNAGLSKLSKEKGIDILLVTDMIKGAFQEQYQTALLATGDADYVPAVELVQTLKKEVINLHFYAGSSAELRIICNSHKLIQVDAKGNCYFR</sequence>
<accession>A0A7J4IVS4</accession>
<dbReference type="InterPro" id="IPR047140">
    <property type="entry name" value="LabA"/>
</dbReference>
<proteinExistence type="predicted"/>
<comment type="caution">
    <text evidence="2">The sequence shown here is derived from an EMBL/GenBank/DDBJ whole genome shotgun (WGS) entry which is preliminary data.</text>
</comment>
<evidence type="ECO:0000313" key="2">
    <source>
        <dbReference type="EMBL" id="HIH08910.1"/>
    </source>
</evidence>
<feature type="domain" description="NYN" evidence="1">
    <location>
        <begin position="6"/>
        <end position="191"/>
    </location>
</feature>
<evidence type="ECO:0000313" key="3">
    <source>
        <dbReference type="Proteomes" id="UP000577419"/>
    </source>
</evidence>
<organism evidence="2 3">
    <name type="scientific">Candidatus Iainarchaeum sp</name>
    <dbReference type="NCBI Taxonomy" id="3101447"/>
    <lineage>
        <taxon>Archaea</taxon>
        <taxon>Candidatus Iainarchaeota</taxon>
        <taxon>Candidatus Iainarchaeia</taxon>
        <taxon>Candidatus Iainarchaeales</taxon>
        <taxon>Candidatus Iainarchaeaceae</taxon>
        <taxon>Candidatus Iainarchaeum</taxon>
    </lineage>
</organism>
<evidence type="ECO:0000259" key="1">
    <source>
        <dbReference type="Pfam" id="PF01936"/>
    </source>
</evidence>
<dbReference type="AlphaFoldDB" id="A0A7J4IVS4"/>
<protein>
    <submittedName>
        <fullName evidence="2">NYN domain-containing protein</fullName>
    </submittedName>
</protein>
<dbReference type="Proteomes" id="UP000577419">
    <property type="component" value="Unassembled WGS sequence"/>
</dbReference>
<dbReference type="InterPro" id="IPR021139">
    <property type="entry name" value="NYN"/>
</dbReference>
<dbReference type="EMBL" id="DUFG01000031">
    <property type="protein sequence ID" value="HIH08910.1"/>
    <property type="molecule type" value="Genomic_DNA"/>
</dbReference>
<name>A0A7J4IVS4_9ARCH</name>
<dbReference type="GO" id="GO:0004540">
    <property type="term" value="F:RNA nuclease activity"/>
    <property type="evidence" value="ECO:0007669"/>
    <property type="project" value="InterPro"/>
</dbReference>
<gene>
    <name evidence="2" type="ORF">HA237_06110</name>
</gene>
<dbReference type="Pfam" id="PF01936">
    <property type="entry name" value="NYN"/>
    <property type="match status" value="1"/>
</dbReference>